<dbReference type="GeneID" id="10327736"/>
<reference evidence="2 3" key="1">
    <citation type="journal article" date="2010" name="Environ. Microbiol.">
        <title>Genomic analysis of oceanic cyanobacterial myoviruses compared with T4-like myoviruses from diverse hosts and environments.</title>
        <authorList>
            <person name="Sullivan M.B."/>
            <person name="Huang K.H."/>
            <person name="Ignacio-Espinoza J.C."/>
            <person name="Berlin A.M."/>
            <person name="Kelly L."/>
            <person name="Weigele P.R."/>
            <person name="DeFrancesco A.S."/>
            <person name="Kern S.E."/>
            <person name="Thompson L.R."/>
            <person name="Young S."/>
            <person name="Yandava C."/>
            <person name="Fu R."/>
            <person name="Krastins B."/>
            <person name="Chase M."/>
            <person name="Sarracino D."/>
            <person name="Osburne M.S."/>
            <person name="Henn M.R."/>
            <person name="Chisholm S.W."/>
        </authorList>
    </citation>
    <scope>NUCLEOTIDE SEQUENCE [LARGE SCALE GENOMIC DNA]</scope>
    <source>
        <strain evidence="2">9303-10a</strain>
    </source>
</reference>
<evidence type="ECO:0000313" key="3">
    <source>
        <dbReference type="Proteomes" id="UP000006528"/>
    </source>
</evidence>
<dbReference type="OrthoDB" id="2344at10239"/>
<dbReference type="RefSeq" id="YP_004323238.1">
    <property type="nucleotide sequence ID" value="NC_015283.1"/>
</dbReference>
<dbReference type="InterPro" id="IPR036327">
    <property type="entry name" value="Gp8_sf"/>
</dbReference>
<protein>
    <submittedName>
        <fullName evidence="2">Baseplate wedge</fullName>
    </submittedName>
</protein>
<sequence length="512" mass="54975">MAALLTDQFRIFSAKKFIKALEGPDATQSDDAAGTSRDRLYLFIGRPQTWDNENSPPQAVDSFSEFSGSYDDMISMKRVLASDTIQVVRRIDWVSPEQTTGGLGFTYDMYRHDYSPTKTAASGATKLYDSDFYVVNSQYQCYKVIYNGTSPSDPNGKPSTVEPTGTSTSIITTGDGYRWKYMYTIPVASVLKFFSNDYMPVFTNTSVKTNAVAGEIDTVVINSAGSGYNNGTYDNVAINGDGTGGRVSIVVDGGKIISATVTSGGTGYTFGKISVDNITGIGTGTGAIVDVIIPPPGGHGSDAVVELGAFRVMINAKLSYDEGAGDFPIDNDYRRIGLVTNPLKFGTSELISDLTVSATKAAIFSPTFQGNYVPDEIITQTRVVGGTNVTARGRVISWNATTKVLKYYQNAIDGIFPEVTGTQNEFDGSNVINGATSGAAGQGQPDVNFPAVPNSSSRTINNTEYDLGMKFNNGYSKPELASNSGQVVYIDNRRAISRANDQVEDIKIVIEF</sequence>
<dbReference type="InterPro" id="IPR015298">
    <property type="entry name" value="Phage_T4_Gp8"/>
</dbReference>
<dbReference type="SUPFAM" id="SSF89433">
    <property type="entry name" value="Baseplate structural protein gp8"/>
    <property type="match status" value="2"/>
</dbReference>
<feature type="domain" description="Bacteriophage T4 Gp8" evidence="1">
    <location>
        <begin position="135"/>
        <end position="218"/>
    </location>
</feature>
<evidence type="ECO:0000259" key="1">
    <source>
        <dbReference type="Pfam" id="PF09215"/>
    </source>
</evidence>
<gene>
    <name evidence="2" type="primary">gp8</name>
    <name evidence="2" type="ORF">PRSM4_109</name>
</gene>
<dbReference type="Pfam" id="PF09215">
    <property type="entry name" value="Phage-Gp8"/>
    <property type="match status" value="1"/>
</dbReference>
<accession>E3SLZ5</accession>
<name>E3SLZ5_9CAUD</name>
<organism evidence="2 3">
    <name type="scientific">Prochlorococcus phage P-RSM4</name>
    <dbReference type="NCBI Taxonomy" id="444862"/>
    <lineage>
        <taxon>Viruses</taxon>
        <taxon>Duplodnaviria</taxon>
        <taxon>Heunggongvirae</taxon>
        <taxon>Uroviricota</taxon>
        <taxon>Caudoviricetes</taxon>
        <taxon>Pantevenvirales</taxon>
        <taxon>Kyanoviridae</taxon>
        <taxon>Thaumasvirus</taxon>
        <taxon>Thaumasvirus stim4</taxon>
    </lineage>
</organism>
<proteinExistence type="predicted"/>
<dbReference type="EMBL" id="GU071099">
    <property type="protein sequence ID" value="ADO98493.1"/>
    <property type="molecule type" value="Genomic_DNA"/>
</dbReference>
<dbReference type="KEGG" id="vg:10327736"/>
<dbReference type="Gene3D" id="2.60.340.10">
    <property type="entry name" value="baseplate structural protein gp8, domain 1"/>
    <property type="match status" value="2"/>
</dbReference>
<dbReference type="Proteomes" id="UP000006528">
    <property type="component" value="Segment"/>
</dbReference>
<evidence type="ECO:0000313" key="2">
    <source>
        <dbReference type="EMBL" id="ADO98493.1"/>
    </source>
</evidence>